<accession>A0A915JD82</accession>
<reference evidence="3" key="1">
    <citation type="submission" date="2022-11" db="UniProtKB">
        <authorList>
            <consortium name="WormBaseParasite"/>
        </authorList>
    </citation>
    <scope>IDENTIFICATION</scope>
</reference>
<evidence type="ECO:0000313" key="2">
    <source>
        <dbReference type="Proteomes" id="UP000887565"/>
    </source>
</evidence>
<organism evidence="2 3">
    <name type="scientific">Romanomermis culicivorax</name>
    <name type="common">Nematode worm</name>
    <dbReference type="NCBI Taxonomy" id="13658"/>
    <lineage>
        <taxon>Eukaryota</taxon>
        <taxon>Metazoa</taxon>
        <taxon>Ecdysozoa</taxon>
        <taxon>Nematoda</taxon>
        <taxon>Enoplea</taxon>
        <taxon>Dorylaimia</taxon>
        <taxon>Mermithida</taxon>
        <taxon>Mermithoidea</taxon>
        <taxon>Mermithidae</taxon>
        <taxon>Romanomermis</taxon>
    </lineage>
</organism>
<dbReference type="WBParaSite" id="nRc.2.0.1.t24434-RA">
    <property type="protein sequence ID" value="nRc.2.0.1.t24434-RA"/>
    <property type="gene ID" value="nRc.2.0.1.g24434"/>
</dbReference>
<dbReference type="Proteomes" id="UP000887565">
    <property type="component" value="Unplaced"/>
</dbReference>
<keyword evidence="2" id="KW-1185">Reference proteome</keyword>
<dbReference type="AlphaFoldDB" id="A0A915JD82"/>
<protein>
    <submittedName>
        <fullName evidence="3">Uncharacterized protein</fullName>
    </submittedName>
</protein>
<name>A0A915JD82_ROMCU</name>
<sequence>MQSTERNRTKEKFLFRAIWLEVTVDRYSQNRIYTFRPKLNVFCLFGNNRRNVAGRCTPAASREPPNPAPLRSDTASKKRSWHGTDSKAKTAAKLIFGDIMYK</sequence>
<feature type="region of interest" description="Disordered" evidence="1">
    <location>
        <begin position="56"/>
        <end position="86"/>
    </location>
</feature>
<proteinExistence type="predicted"/>
<evidence type="ECO:0000256" key="1">
    <source>
        <dbReference type="SAM" id="MobiDB-lite"/>
    </source>
</evidence>
<evidence type="ECO:0000313" key="3">
    <source>
        <dbReference type="WBParaSite" id="nRc.2.0.1.t24434-RA"/>
    </source>
</evidence>